<feature type="transmembrane region" description="Helical" evidence="1">
    <location>
        <begin position="180"/>
        <end position="198"/>
    </location>
</feature>
<dbReference type="AlphaFoldDB" id="A0A0G1BJ69"/>
<comment type="caution">
    <text evidence="2">The sequence shown here is derived from an EMBL/GenBank/DDBJ whole genome shotgun (WGS) entry which is preliminary data.</text>
</comment>
<evidence type="ECO:0000313" key="2">
    <source>
        <dbReference type="EMBL" id="KKS46321.1"/>
    </source>
</evidence>
<feature type="transmembrane region" description="Helical" evidence="1">
    <location>
        <begin position="121"/>
        <end position="139"/>
    </location>
</feature>
<feature type="transmembrane region" description="Helical" evidence="1">
    <location>
        <begin position="33"/>
        <end position="53"/>
    </location>
</feature>
<evidence type="ECO:0000256" key="1">
    <source>
        <dbReference type="SAM" id="Phobius"/>
    </source>
</evidence>
<reference evidence="2 3" key="1">
    <citation type="journal article" date="2015" name="Nature">
        <title>rRNA introns, odd ribosomes, and small enigmatic genomes across a large radiation of phyla.</title>
        <authorList>
            <person name="Brown C.T."/>
            <person name="Hug L.A."/>
            <person name="Thomas B.C."/>
            <person name="Sharon I."/>
            <person name="Castelle C.J."/>
            <person name="Singh A."/>
            <person name="Wilkins M.J."/>
            <person name="Williams K.H."/>
            <person name="Banfield J.F."/>
        </authorList>
    </citation>
    <scope>NUCLEOTIDE SEQUENCE [LARGE SCALE GENOMIC DNA]</scope>
</reference>
<feature type="transmembrane region" description="Helical" evidence="1">
    <location>
        <begin position="65"/>
        <end position="86"/>
    </location>
</feature>
<proteinExistence type="predicted"/>
<keyword evidence="1" id="KW-1133">Transmembrane helix</keyword>
<dbReference type="Proteomes" id="UP000034036">
    <property type="component" value="Unassembled WGS sequence"/>
</dbReference>
<protein>
    <submittedName>
        <fullName evidence="2">Uncharacterized protein</fullName>
    </submittedName>
</protein>
<sequence>MDKSAPWIVALLETFALYLYADKIWKNEVEPSFMTWIIFLFGICVSLGSYILNEKGQKRGVIKKLLLNPMNACDVLVASIIIIILIEHNGWTDLRLTLFDFACLITTFLITAVWIWRRNHFYIFLVTQLVMVIAYFPTIRTLIVEGRNTESFASWSVIVIANVIALIPARKSEDPLAQLYPIRAIAMVLVTMAIMFFAT</sequence>
<dbReference type="EMBL" id="LCDF01000030">
    <property type="protein sequence ID" value="KKS46321.1"/>
    <property type="molecule type" value="Genomic_DNA"/>
</dbReference>
<name>A0A0G1BJ69_9BACT</name>
<feature type="transmembrane region" description="Helical" evidence="1">
    <location>
        <begin position="98"/>
        <end position="116"/>
    </location>
</feature>
<keyword evidence="1" id="KW-0812">Transmembrane</keyword>
<feature type="transmembrane region" description="Helical" evidence="1">
    <location>
        <begin position="151"/>
        <end position="168"/>
    </location>
</feature>
<organism evidence="2 3">
    <name type="scientific">Candidatus Giovannonibacteria bacterium GW2011_GWF2_42_19</name>
    <dbReference type="NCBI Taxonomy" id="1618659"/>
    <lineage>
        <taxon>Bacteria</taxon>
        <taxon>Candidatus Giovannoniibacteriota</taxon>
    </lineage>
</organism>
<gene>
    <name evidence="2" type="ORF">UV11_C0030G0009</name>
</gene>
<keyword evidence="1" id="KW-0472">Membrane</keyword>
<accession>A0A0G1BJ69</accession>
<evidence type="ECO:0000313" key="3">
    <source>
        <dbReference type="Proteomes" id="UP000034036"/>
    </source>
</evidence>